<dbReference type="PANTHER" id="PTHR48106:SF13">
    <property type="entry name" value="QUINONE OXIDOREDUCTASE-RELATED"/>
    <property type="match status" value="1"/>
</dbReference>
<dbReference type="Pfam" id="PF08240">
    <property type="entry name" value="ADH_N"/>
    <property type="match status" value="1"/>
</dbReference>
<reference evidence="4 5" key="1">
    <citation type="submission" date="2024-05" db="EMBL/GenBank/DDBJ databases">
        <authorList>
            <person name="Yi C."/>
        </authorList>
    </citation>
    <scope>NUCLEOTIDE SEQUENCE [LARGE SCALE GENOMIC DNA]</scope>
    <source>
        <strain evidence="4 5">XS13</strain>
    </source>
</reference>
<evidence type="ECO:0000256" key="1">
    <source>
        <dbReference type="ARBA" id="ARBA00022857"/>
    </source>
</evidence>
<dbReference type="CDD" id="cd05286">
    <property type="entry name" value="QOR2"/>
    <property type="match status" value="1"/>
</dbReference>
<gene>
    <name evidence="4" type="ORF">ABDK96_15280</name>
</gene>
<sequence>MIEESLPTSQHAVRVDVSGGPEVLQWRQVPVPSPAPGEVLVRTAAAGLNFIETYQRSGVYRMAHPFIPGSEGSGTVVRLGEGVETVSPGDVVATAAGSGTYAEYFTAPAGQLLPVPAGVDPVAAAAIPLQGMTAHYLCRSTYPVESGQTVLVHAGAGGVGLLLTQLCVARGATVITTASTLQKKELSRQAGASEVLDYTGFAARVRELTGGEGVHAVFDGVGRDTFDESLDSLRVRGTLVLFGGSSGQVPPFDLQRLNGAGSLYVTRPSLAYYTRTAEETRWRAEELFAAHGAGTLDFRVGATYPLSEAGRAQADLESRRTTGKSLLLP</sequence>
<dbReference type="Pfam" id="PF00107">
    <property type="entry name" value="ADH_zinc_N"/>
    <property type="match status" value="1"/>
</dbReference>
<dbReference type="InterPro" id="IPR020843">
    <property type="entry name" value="ER"/>
</dbReference>
<evidence type="ECO:0000259" key="3">
    <source>
        <dbReference type="SMART" id="SM00829"/>
    </source>
</evidence>
<keyword evidence="1" id="KW-0521">NADP</keyword>
<organism evidence="4 5">
    <name type="scientific">Citricoccus nitrophenolicus</name>
    <dbReference type="NCBI Taxonomy" id="863575"/>
    <lineage>
        <taxon>Bacteria</taxon>
        <taxon>Bacillati</taxon>
        <taxon>Actinomycetota</taxon>
        <taxon>Actinomycetes</taxon>
        <taxon>Micrococcales</taxon>
        <taxon>Micrococcaceae</taxon>
        <taxon>Citricoccus</taxon>
    </lineage>
</organism>
<evidence type="ECO:0000313" key="5">
    <source>
        <dbReference type="Proteomes" id="UP001484097"/>
    </source>
</evidence>
<keyword evidence="2" id="KW-0560">Oxidoreductase</keyword>
<dbReference type="RefSeq" id="WP_309810542.1">
    <property type="nucleotide sequence ID" value="NZ_JBDXMX010000008.1"/>
</dbReference>
<keyword evidence="5" id="KW-1185">Reference proteome</keyword>
<dbReference type="EMBL" id="JBDXMX010000008">
    <property type="protein sequence ID" value="MEO9249045.1"/>
    <property type="molecule type" value="Genomic_DNA"/>
</dbReference>
<dbReference type="InterPro" id="IPR011032">
    <property type="entry name" value="GroES-like_sf"/>
</dbReference>
<dbReference type="InterPro" id="IPR013154">
    <property type="entry name" value="ADH-like_N"/>
</dbReference>
<dbReference type="InterPro" id="IPR036291">
    <property type="entry name" value="NAD(P)-bd_dom_sf"/>
</dbReference>
<dbReference type="SMART" id="SM00829">
    <property type="entry name" value="PKS_ER"/>
    <property type="match status" value="1"/>
</dbReference>
<dbReference type="Gene3D" id="3.40.50.720">
    <property type="entry name" value="NAD(P)-binding Rossmann-like Domain"/>
    <property type="match status" value="1"/>
</dbReference>
<name>A0ABV0ILM2_9MICC</name>
<comment type="caution">
    <text evidence="4">The sequence shown here is derived from an EMBL/GenBank/DDBJ whole genome shotgun (WGS) entry which is preliminary data.</text>
</comment>
<feature type="domain" description="Enoyl reductase (ER)" evidence="3">
    <location>
        <begin position="19"/>
        <end position="327"/>
    </location>
</feature>
<dbReference type="InterPro" id="IPR013149">
    <property type="entry name" value="ADH-like_C"/>
</dbReference>
<dbReference type="PANTHER" id="PTHR48106">
    <property type="entry name" value="QUINONE OXIDOREDUCTASE PIG3-RELATED"/>
    <property type="match status" value="1"/>
</dbReference>
<evidence type="ECO:0000313" key="4">
    <source>
        <dbReference type="EMBL" id="MEO9249045.1"/>
    </source>
</evidence>
<accession>A0ABV0ILM2</accession>
<dbReference type="Gene3D" id="3.90.180.10">
    <property type="entry name" value="Medium-chain alcohol dehydrogenases, catalytic domain"/>
    <property type="match status" value="1"/>
</dbReference>
<protein>
    <submittedName>
        <fullName evidence="4">Quinone oxidoreductase</fullName>
    </submittedName>
</protein>
<proteinExistence type="predicted"/>
<dbReference type="Proteomes" id="UP001484097">
    <property type="component" value="Unassembled WGS sequence"/>
</dbReference>
<dbReference type="SUPFAM" id="SSF51735">
    <property type="entry name" value="NAD(P)-binding Rossmann-fold domains"/>
    <property type="match status" value="1"/>
</dbReference>
<dbReference type="InterPro" id="IPR047618">
    <property type="entry name" value="QOR-like"/>
</dbReference>
<dbReference type="SUPFAM" id="SSF50129">
    <property type="entry name" value="GroES-like"/>
    <property type="match status" value="1"/>
</dbReference>
<evidence type="ECO:0000256" key="2">
    <source>
        <dbReference type="ARBA" id="ARBA00023002"/>
    </source>
</evidence>